<dbReference type="GO" id="GO:0008270">
    <property type="term" value="F:zinc ion binding"/>
    <property type="evidence" value="ECO:0007669"/>
    <property type="project" value="InterPro"/>
</dbReference>
<dbReference type="FunFam" id="3.40.50.620:FF:000007">
    <property type="entry name" value="Glutamate--tRNA ligase"/>
    <property type="match status" value="1"/>
</dbReference>
<comment type="similarity">
    <text evidence="2">Belongs to the class-I aminoacyl-tRNA synthetase family. Glutamate--tRNA ligase type 1 subfamily.</text>
</comment>
<proteinExistence type="inferred from homology"/>
<keyword evidence="10 12" id="KW-0030">Aminoacyl-tRNA synthetase</keyword>
<dbReference type="InterPro" id="IPR033910">
    <property type="entry name" value="GluRS_core"/>
</dbReference>
<evidence type="ECO:0000259" key="14">
    <source>
        <dbReference type="Pfam" id="PF19269"/>
    </source>
</evidence>
<dbReference type="EC" id="6.1.1.17" evidence="4"/>
<evidence type="ECO:0000256" key="3">
    <source>
        <dbReference type="ARBA" id="ARBA00011245"/>
    </source>
</evidence>
<dbReference type="PANTHER" id="PTHR43311:SF2">
    <property type="entry name" value="GLUTAMATE--TRNA LIGASE, MITOCHONDRIAL-RELATED"/>
    <property type="match status" value="1"/>
</dbReference>
<geneLocation type="plastid" evidence="15"/>
<dbReference type="InterPro" id="IPR049940">
    <property type="entry name" value="GluQ/Sye"/>
</dbReference>
<evidence type="ECO:0000256" key="2">
    <source>
        <dbReference type="ARBA" id="ARBA00007894"/>
    </source>
</evidence>
<sequence>MVRVRLAPSPTGTLHIGTARTAVFNWLFARQNKGTFLLRIEDTDRERSKPEFVNNILEGLNWLGLTWDENIVTQSHRVEIHTAAIEQLLADGKAYRCYVNETELNNMRSRQKAANQAPRYDNRHRNLTLAQQHVFIAEGRQPVIRFRIDDEAIIEWNDMVRGPMKWKGSDLGGDMVIARQASRDQIGDPLYNLVVVIDDALMGITHVIRGEDHIANTAKQVQVYKALGLACPEFAHTPLILNKENRKLSKRDGVTSINDFRNMGYSATSLSNYMTLLGWSPPSGMSERFSLQEAAEVFHFDRVNKAGAKFDWDKLNWLNSQVLHELSSMELLYQLQPQWAERGWTCNQNKLNEQLVWERDLCDLLKTSLTVLSDGVEHAMPFFEFSKIDDEAWAHVTSYPSQLALRKLLKQLEIVNWDGLDFSIAKEVIKTTCKDTGIKKGVLMKSLRAALLGKLQGPDLLATWSLLARVGKDRIRIRRCL</sequence>
<dbReference type="InterPro" id="IPR020061">
    <property type="entry name" value="Glu_tRNA_lig_a-bdl"/>
</dbReference>
<dbReference type="SUPFAM" id="SSF48163">
    <property type="entry name" value="An anticodon-binding domain of class I aminoacyl-tRNA synthetases"/>
    <property type="match status" value="1"/>
</dbReference>
<keyword evidence="6 12" id="KW-0436">Ligase</keyword>
<feature type="domain" description="Aminoacyl-tRNA synthetase class I anticodon-binding" evidence="14">
    <location>
        <begin position="357"/>
        <end position="468"/>
    </location>
</feature>
<dbReference type="AlphaFoldDB" id="A0A2H4ZNE8"/>
<comment type="subunit">
    <text evidence="3">Monomer.</text>
</comment>
<dbReference type="InterPro" id="IPR001412">
    <property type="entry name" value="aa-tRNA-synth_I_CS"/>
</dbReference>
<gene>
    <name evidence="15" type="primary">gltX</name>
    <name evidence="15" type="ORF">PLO_025</name>
</gene>
<dbReference type="InterPro" id="IPR008925">
    <property type="entry name" value="aa_tRNA-synth_I_cd-bd_sf"/>
</dbReference>
<dbReference type="GO" id="GO:0004818">
    <property type="term" value="F:glutamate-tRNA ligase activity"/>
    <property type="evidence" value="ECO:0007669"/>
    <property type="project" value="UniProtKB-EC"/>
</dbReference>
<dbReference type="GO" id="GO:0006424">
    <property type="term" value="P:glutamyl-tRNA aminoacylation"/>
    <property type="evidence" value="ECO:0007669"/>
    <property type="project" value="InterPro"/>
</dbReference>
<evidence type="ECO:0000256" key="1">
    <source>
        <dbReference type="ARBA" id="ARBA00004496"/>
    </source>
</evidence>
<dbReference type="HAMAP" id="MF_00022">
    <property type="entry name" value="Glu_tRNA_synth_type1"/>
    <property type="match status" value="1"/>
</dbReference>
<dbReference type="Pfam" id="PF19269">
    <property type="entry name" value="Anticodon_2"/>
    <property type="match status" value="1"/>
</dbReference>
<evidence type="ECO:0000256" key="10">
    <source>
        <dbReference type="ARBA" id="ARBA00023146"/>
    </source>
</evidence>
<evidence type="ECO:0000256" key="9">
    <source>
        <dbReference type="ARBA" id="ARBA00022917"/>
    </source>
</evidence>
<reference evidence="15" key="1">
    <citation type="submission" date="2017-10" db="EMBL/GenBank/DDBJ databases">
        <title>Paulinella longichromatophora chromatophore genome.</title>
        <authorList>
            <person name="Lhee D."/>
            <person name="Yoon H.S."/>
        </authorList>
    </citation>
    <scope>NUCLEOTIDE SEQUENCE</scope>
</reference>
<evidence type="ECO:0000256" key="4">
    <source>
        <dbReference type="ARBA" id="ARBA00012835"/>
    </source>
</evidence>
<dbReference type="Gene3D" id="3.40.50.620">
    <property type="entry name" value="HUPs"/>
    <property type="match status" value="1"/>
</dbReference>
<dbReference type="PROSITE" id="PS00178">
    <property type="entry name" value="AA_TRNA_LIGASE_I"/>
    <property type="match status" value="1"/>
</dbReference>
<evidence type="ECO:0000256" key="8">
    <source>
        <dbReference type="ARBA" id="ARBA00022840"/>
    </source>
</evidence>
<dbReference type="Gene3D" id="1.10.1160.10">
    <property type="entry name" value="Glutamyl-trna Synthetase, Domain 2"/>
    <property type="match status" value="1"/>
</dbReference>
<dbReference type="CDD" id="cd00808">
    <property type="entry name" value="GluRS_core"/>
    <property type="match status" value="1"/>
</dbReference>
<dbReference type="InterPro" id="IPR020751">
    <property type="entry name" value="aa-tRNA-synth_I_codon-bd_sub2"/>
</dbReference>
<dbReference type="InterPro" id="IPR000924">
    <property type="entry name" value="Glu/Gln-tRNA-synth"/>
</dbReference>
<dbReference type="EMBL" id="MG264610">
    <property type="protein sequence ID" value="AUG32040.1"/>
    <property type="molecule type" value="Genomic_DNA"/>
</dbReference>
<keyword evidence="5" id="KW-0963">Cytoplasm</keyword>
<dbReference type="Gene3D" id="1.10.8.70">
    <property type="entry name" value="Glutamate-tRNA synthetase, class I, anticodon-binding domain 1"/>
    <property type="match status" value="1"/>
</dbReference>
<evidence type="ECO:0000256" key="6">
    <source>
        <dbReference type="ARBA" id="ARBA00022598"/>
    </source>
</evidence>
<dbReference type="GO" id="GO:0005829">
    <property type="term" value="C:cytosol"/>
    <property type="evidence" value="ECO:0007669"/>
    <property type="project" value="TreeGrafter"/>
</dbReference>
<dbReference type="SUPFAM" id="SSF52374">
    <property type="entry name" value="Nucleotidylyl transferase"/>
    <property type="match status" value="1"/>
</dbReference>
<dbReference type="InterPro" id="IPR014729">
    <property type="entry name" value="Rossmann-like_a/b/a_fold"/>
</dbReference>
<keyword evidence="9 12" id="KW-0648">Protein biosynthesis</keyword>
<evidence type="ECO:0000259" key="13">
    <source>
        <dbReference type="Pfam" id="PF00749"/>
    </source>
</evidence>
<protein>
    <recommendedName>
        <fullName evidence="4">glutamate--tRNA ligase</fullName>
        <ecNumber evidence="4">6.1.1.17</ecNumber>
    </recommendedName>
    <alternativeName>
        <fullName evidence="11">Glutamyl-tRNA synthetase</fullName>
    </alternativeName>
</protein>
<accession>A0A2H4ZNE8</accession>
<keyword evidence="7 12" id="KW-0547">Nucleotide-binding</keyword>
<feature type="domain" description="Glutamyl/glutaminyl-tRNA synthetase class Ib catalytic" evidence="13">
    <location>
        <begin position="1"/>
        <end position="317"/>
    </location>
</feature>
<dbReference type="Gene3D" id="3.90.800.10">
    <property type="entry name" value="Glutamyl-tRNA Synthetase, Domain 3"/>
    <property type="match status" value="1"/>
</dbReference>
<dbReference type="InterPro" id="IPR020058">
    <property type="entry name" value="Glu/Gln-tRNA-synth_Ib_cat-dom"/>
</dbReference>
<name>A0A2H4ZNE8_9EUKA</name>
<evidence type="ECO:0000256" key="11">
    <source>
        <dbReference type="ARBA" id="ARBA00030865"/>
    </source>
</evidence>
<dbReference type="GO" id="GO:0005524">
    <property type="term" value="F:ATP binding"/>
    <property type="evidence" value="ECO:0007669"/>
    <property type="project" value="UniProtKB-KW"/>
</dbReference>
<keyword evidence="8 12" id="KW-0067">ATP-binding</keyword>
<dbReference type="Pfam" id="PF00749">
    <property type="entry name" value="tRNA-synt_1c"/>
    <property type="match status" value="1"/>
</dbReference>
<dbReference type="NCBIfam" id="TIGR00464">
    <property type="entry name" value="gltX_bact"/>
    <property type="match status" value="1"/>
</dbReference>
<comment type="subcellular location">
    <subcellularLocation>
        <location evidence="1">Cytoplasm</location>
    </subcellularLocation>
</comment>
<evidence type="ECO:0000256" key="5">
    <source>
        <dbReference type="ARBA" id="ARBA00022490"/>
    </source>
</evidence>
<dbReference type="Gene3D" id="1.10.10.350">
    <property type="match status" value="1"/>
</dbReference>
<dbReference type="PANTHER" id="PTHR43311">
    <property type="entry name" value="GLUTAMATE--TRNA LIGASE"/>
    <property type="match status" value="1"/>
</dbReference>
<dbReference type="InterPro" id="IPR020752">
    <property type="entry name" value="Glu-tRNA-synth_I_codon-bd_sub1"/>
</dbReference>
<evidence type="ECO:0000256" key="12">
    <source>
        <dbReference type="RuleBase" id="RU363037"/>
    </source>
</evidence>
<organism evidence="15">
    <name type="scientific">Paulinella longichromatophora</name>
    <dbReference type="NCBI Taxonomy" id="1708747"/>
    <lineage>
        <taxon>Eukaryota</taxon>
        <taxon>Sar</taxon>
        <taxon>Rhizaria</taxon>
        <taxon>Cercozoa</taxon>
        <taxon>Imbricatea</taxon>
        <taxon>Silicofilosea</taxon>
        <taxon>Euglyphida</taxon>
        <taxon>Paulinellidae</taxon>
        <taxon>Paulinella</taxon>
    </lineage>
</organism>
<keyword evidence="15" id="KW-0934">Plastid</keyword>
<dbReference type="GO" id="GO:0000049">
    <property type="term" value="F:tRNA binding"/>
    <property type="evidence" value="ECO:0007669"/>
    <property type="project" value="InterPro"/>
</dbReference>
<evidence type="ECO:0000256" key="7">
    <source>
        <dbReference type="ARBA" id="ARBA00022741"/>
    </source>
</evidence>
<dbReference type="InterPro" id="IPR004527">
    <property type="entry name" value="Glu-tRNA-ligase_bac/mito"/>
</dbReference>
<evidence type="ECO:0000313" key="15">
    <source>
        <dbReference type="EMBL" id="AUG32040.1"/>
    </source>
</evidence>
<dbReference type="InterPro" id="IPR045462">
    <property type="entry name" value="aa-tRNA-synth_I_cd-bd"/>
</dbReference>
<dbReference type="PRINTS" id="PR00987">
    <property type="entry name" value="TRNASYNTHGLU"/>
</dbReference>